<evidence type="ECO:0000313" key="10">
    <source>
        <dbReference type="Proteomes" id="UP000547674"/>
    </source>
</evidence>
<dbReference type="EMBL" id="JABDJR010000080">
    <property type="protein sequence ID" value="NNF05570.1"/>
    <property type="molecule type" value="Genomic_DNA"/>
</dbReference>
<evidence type="ECO:0000256" key="3">
    <source>
        <dbReference type="ARBA" id="ARBA00022670"/>
    </source>
</evidence>
<protein>
    <submittedName>
        <fullName evidence="9">Archaeosortase/exosortase family protein</fullName>
    </submittedName>
</protein>
<reference evidence="9 10" key="1">
    <citation type="submission" date="2020-03" db="EMBL/GenBank/DDBJ databases">
        <title>Metabolic flexibility allows generalist bacteria to become dominant in a frequently disturbed ecosystem.</title>
        <authorList>
            <person name="Chen Y.-J."/>
            <person name="Leung P.M."/>
            <person name="Bay S.K."/>
            <person name="Hugenholtz P."/>
            <person name="Kessler A.J."/>
            <person name="Shelley G."/>
            <person name="Waite D.W."/>
            <person name="Cook P.L."/>
            <person name="Greening C."/>
        </authorList>
    </citation>
    <scope>NUCLEOTIDE SEQUENCE [LARGE SCALE GENOMIC DNA]</scope>
    <source>
        <strain evidence="9">SS_bin_28</strain>
    </source>
</reference>
<evidence type="ECO:0000256" key="4">
    <source>
        <dbReference type="ARBA" id="ARBA00022692"/>
    </source>
</evidence>
<accession>A0A7Y2H140</accession>
<evidence type="ECO:0000256" key="6">
    <source>
        <dbReference type="ARBA" id="ARBA00022989"/>
    </source>
</evidence>
<sequence length="182" mass="19624">MKKSKPKHASAKPARKRAYKFVAIFAMGVVLVYAFLATPWAGSVFNPWQFAWSAQAAGGLLQILGKSVVTNGSNISSPEYSIAVRNGCDAAEPIGLFLSAVVAFPVAFRKRLMGAVAGIVLLLALNTARIASLYWVGAEIPGSFDFFHGTLWPICILLLAGGAWLFWAQWALKRKAIQPTKA</sequence>
<keyword evidence="4 8" id="KW-0812">Transmembrane</keyword>
<dbReference type="Proteomes" id="UP000547674">
    <property type="component" value="Unassembled WGS sequence"/>
</dbReference>
<dbReference type="Pfam" id="PF09721">
    <property type="entry name" value="Exosortase_EpsH"/>
    <property type="match status" value="1"/>
</dbReference>
<keyword evidence="5" id="KW-0378">Hydrolase</keyword>
<dbReference type="InterPro" id="IPR026392">
    <property type="entry name" value="Exo/Archaeosortase_dom"/>
</dbReference>
<proteinExistence type="predicted"/>
<evidence type="ECO:0000256" key="5">
    <source>
        <dbReference type="ARBA" id="ARBA00022801"/>
    </source>
</evidence>
<feature type="transmembrane region" description="Helical" evidence="8">
    <location>
        <begin position="21"/>
        <end position="42"/>
    </location>
</feature>
<name>A0A7Y2H140_UNCEI</name>
<organism evidence="9 10">
    <name type="scientific">Eiseniibacteriota bacterium</name>
    <dbReference type="NCBI Taxonomy" id="2212470"/>
    <lineage>
        <taxon>Bacteria</taxon>
        <taxon>Candidatus Eiseniibacteriota</taxon>
    </lineage>
</organism>
<dbReference type="AlphaFoldDB" id="A0A7Y2H140"/>
<gene>
    <name evidence="9" type="ORF">HKN21_02305</name>
</gene>
<evidence type="ECO:0000256" key="2">
    <source>
        <dbReference type="ARBA" id="ARBA00022475"/>
    </source>
</evidence>
<feature type="transmembrane region" description="Helical" evidence="8">
    <location>
        <begin position="150"/>
        <end position="172"/>
    </location>
</feature>
<dbReference type="GO" id="GO:0005886">
    <property type="term" value="C:plasma membrane"/>
    <property type="evidence" value="ECO:0007669"/>
    <property type="project" value="UniProtKB-SubCell"/>
</dbReference>
<evidence type="ECO:0000256" key="7">
    <source>
        <dbReference type="ARBA" id="ARBA00023136"/>
    </source>
</evidence>
<dbReference type="GO" id="GO:0006508">
    <property type="term" value="P:proteolysis"/>
    <property type="evidence" value="ECO:0007669"/>
    <property type="project" value="UniProtKB-KW"/>
</dbReference>
<dbReference type="GO" id="GO:0008233">
    <property type="term" value="F:peptidase activity"/>
    <property type="evidence" value="ECO:0007669"/>
    <property type="project" value="UniProtKB-KW"/>
</dbReference>
<evidence type="ECO:0000256" key="8">
    <source>
        <dbReference type="SAM" id="Phobius"/>
    </source>
</evidence>
<evidence type="ECO:0000256" key="1">
    <source>
        <dbReference type="ARBA" id="ARBA00004651"/>
    </source>
</evidence>
<keyword evidence="6 8" id="KW-1133">Transmembrane helix</keyword>
<comment type="subcellular location">
    <subcellularLocation>
        <location evidence="1">Cell membrane</location>
        <topology evidence="1">Multi-pass membrane protein</topology>
    </subcellularLocation>
</comment>
<feature type="transmembrane region" description="Helical" evidence="8">
    <location>
        <begin position="115"/>
        <end position="138"/>
    </location>
</feature>
<keyword evidence="2" id="KW-1003">Cell membrane</keyword>
<keyword evidence="7 8" id="KW-0472">Membrane</keyword>
<dbReference type="NCBIfam" id="TIGR04178">
    <property type="entry name" value="exo_archaeo"/>
    <property type="match status" value="1"/>
</dbReference>
<feature type="transmembrane region" description="Helical" evidence="8">
    <location>
        <begin position="90"/>
        <end position="108"/>
    </location>
</feature>
<dbReference type="InterPro" id="IPR019127">
    <property type="entry name" value="Exosortase"/>
</dbReference>
<evidence type="ECO:0000313" key="9">
    <source>
        <dbReference type="EMBL" id="NNF05570.1"/>
    </source>
</evidence>
<keyword evidence="3" id="KW-0645">Protease</keyword>
<comment type="caution">
    <text evidence="9">The sequence shown here is derived from an EMBL/GenBank/DDBJ whole genome shotgun (WGS) entry which is preliminary data.</text>
</comment>